<keyword evidence="2" id="KW-1185">Reference proteome</keyword>
<reference evidence="1 2" key="1">
    <citation type="submission" date="2013-12" db="EMBL/GenBank/DDBJ databases">
        <title>Draft genome of the parsitic nematode Ancylostoma duodenale.</title>
        <authorList>
            <person name="Mitreva M."/>
        </authorList>
    </citation>
    <scope>NUCLEOTIDE SEQUENCE [LARGE SCALE GENOMIC DNA]</scope>
    <source>
        <strain evidence="1 2">Zhejiang</strain>
    </source>
</reference>
<name>A0A0C2DWE4_9BILA</name>
<gene>
    <name evidence="1" type="ORF">ANCDUO_02421</name>
</gene>
<dbReference type="Proteomes" id="UP000054047">
    <property type="component" value="Unassembled WGS sequence"/>
</dbReference>
<evidence type="ECO:0000313" key="1">
    <source>
        <dbReference type="EMBL" id="KIH67252.1"/>
    </source>
</evidence>
<sequence>MAGKRDVMMLTTVRDNAIAVNGKPEVVIDYNICKTFINLSNQLASYCPYAPTITKWYLRIYGFLLNMKRPATAKGRHGLVENDENWRER</sequence>
<protein>
    <recommendedName>
        <fullName evidence="3">PiggyBac transposable element-derived protein domain-containing protein</fullName>
    </recommendedName>
</protein>
<accession>A0A0C2DWE4</accession>
<organism evidence="1 2">
    <name type="scientific">Ancylostoma duodenale</name>
    <dbReference type="NCBI Taxonomy" id="51022"/>
    <lineage>
        <taxon>Eukaryota</taxon>
        <taxon>Metazoa</taxon>
        <taxon>Ecdysozoa</taxon>
        <taxon>Nematoda</taxon>
        <taxon>Chromadorea</taxon>
        <taxon>Rhabditida</taxon>
        <taxon>Rhabditina</taxon>
        <taxon>Rhabditomorpha</taxon>
        <taxon>Strongyloidea</taxon>
        <taxon>Ancylostomatidae</taxon>
        <taxon>Ancylostomatinae</taxon>
        <taxon>Ancylostoma</taxon>
    </lineage>
</organism>
<dbReference type="OrthoDB" id="6602143at2759"/>
<proteinExistence type="predicted"/>
<evidence type="ECO:0000313" key="2">
    <source>
        <dbReference type="Proteomes" id="UP000054047"/>
    </source>
</evidence>
<evidence type="ECO:0008006" key="3">
    <source>
        <dbReference type="Google" id="ProtNLM"/>
    </source>
</evidence>
<dbReference type="AlphaFoldDB" id="A0A0C2DWE4"/>
<dbReference type="EMBL" id="KN726771">
    <property type="protein sequence ID" value="KIH67252.1"/>
    <property type="molecule type" value="Genomic_DNA"/>
</dbReference>